<feature type="compositionally biased region" description="Basic and acidic residues" evidence="1">
    <location>
        <begin position="465"/>
        <end position="483"/>
    </location>
</feature>
<dbReference type="SUPFAM" id="SSF48695">
    <property type="entry name" value="Multiheme cytochromes"/>
    <property type="match status" value="1"/>
</dbReference>
<evidence type="ECO:0000259" key="3">
    <source>
        <dbReference type="Pfam" id="PF13435"/>
    </source>
</evidence>
<dbReference type="OrthoDB" id="248740at2"/>
<reference evidence="4 5" key="1">
    <citation type="submission" date="2019-02" db="EMBL/GenBank/DDBJ databases">
        <title>Deep-cultivation of Planctomycetes and their phenomic and genomic characterization uncovers novel biology.</title>
        <authorList>
            <person name="Wiegand S."/>
            <person name="Jogler M."/>
            <person name="Boedeker C."/>
            <person name="Pinto D."/>
            <person name="Vollmers J."/>
            <person name="Rivas-Marin E."/>
            <person name="Kohn T."/>
            <person name="Peeters S.H."/>
            <person name="Heuer A."/>
            <person name="Rast P."/>
            <person name="Oberbeckmann S."/>
            <person name="Bunk B."/>
            <person name="Jeske O."/>
            <person name="Meyerdierks A."/>
            <person name="Storesund J.E."/>
            <person name="Kallscheuer N."/>
            <person name="Luecker S."/>
            <person name="Lage O.M."/>
            <person name="Pohl T."/>
            <person name="Merkel B.J."/>
            <person name="Hornburger P."/>
            <person name="Mueller R.-W."/>
            <person name="Bruemmer F."/>
            <person name="Labrenz M."/>
            <person name="Spormann A.M."/>
            <person name="Op den Camp H."/>
            <person name="Overmann J."/>
            <person name="Amann R."/>
            <person name="Jetten M.S.M."/>
            <person name="Mascher T."/>
            <person name="Medema M.H."/>
            <person name="Devos D.P."/>
            <person name="Kaster A.-K."/>
            <person name="Ovreas L."/>
            <person name="Rohde M."/>
            <person name="Galperin M.Y."/>
            <person name="Jogler C."/>
        </authorList>
    </citation>
    <scope>NUCLEOTIDE SEQUENCE [LARGE SCALE GENOMIC DNA]</scope>
    <source>
        <strain evidence="4 5">ElP</strain>
    </source>
</reference>
<dbReference type="AlphaFoldDB" id="A0A518H8E9"/>
<feature type="domain" description="Cytochrome c-552/4" evidence="3">
    <location>
        <begin position="60"/>
        <end position="157"/>
    </location>
</feature>
<protein>
    <recommendedName>
        <fullName evidence="3">Cytochrome c-552/4 domain-containing protein</fullName>
    </recommendedName>
</protein>
<feature type="chain" id="PRO_5021912863" description="Cytochrome c-552/4 domain-containing protein" evidence="2">
    <location>
        <begin position="26"/>
        <end position="520"/>
    </location>
</feature>
<accession>A0A518H8E9</accession>
<evidence type="ECO:0000256" key="1">
    <source>
        <dbReference type="SAM" id="MobiDB-lite"/>
    </source>
</evidence>
<dbReference type="EMBL" id="CP036426">
    <property type="protein sequence ID" value="QDV37128.1"/>
    <property type="molecule type" value="Genomic_DNA"/>
</dbReference>
<keyword evidence="2" id="KW-0732">Signal</keyword>
<feature type="region of interest" description="Disordered" evidence="1">
    <location>
        <begin position="501"/>
        <end position="520"/>
    </location>
</feature>
<organism evidence="4 5">
    <name type="scientific">Tautonia plasticadhaerens</name>
    <dbReference type="NCBI Taxonomy" id="2527974"/>
    <lineage>
        <taxon>Bacteria</taxon>
        <taxon>Pseudomonadati</taxon>
        <taxon>Planctomycetota</taxon>
        <taxon>Planctomycetia</taxon>
        <taxon>Isosphaerales</taxon>
        <taxon>Isosphaeraceae</taxon>
        <taxon>Tautonia</taxon>
    </lineage>
</organism>
<dbReference type="KEGG" id="tpla:ElP_50610"/>
<gene>
    <name evidence="4" type="ORF">ElP_50610</name>
</gene>
<feature type="region of interest" description="Disordered" evidence="1">
    <location>
        <begin position="462"/>
        <end position="487"/>
    </location>
</feature>
<dbReference type="Proteomes" id="UP000317835">
    <property type="component" value="Chromosome"/>
</dbReference>
<dbReference type="InterPro" id="IPR036280">
    <property type="entry name" value="Multihaem_cyt_sf"/>
</dbReference>
<feature type="signal peptide" evidence="2">
    <location>
        <begin position="1"/>
        <end position="25"/>
    </location>
</feature>
<evidence type="ECO:0000313" key="4">
    <source>
        <dbReference type="EMBL" id="QDV37128.1"/>
    </source>
</evidence>
<dbReference type="InterPro" id="IPR023155">
    <property type="entry name" value="Cyt_c-552/4"/>
</dbReference>
<evidence type="ECO:0000313" key="5">
    <source>
        <dbReference type="Proteomes" id="UP000317835"/>
    </source>
</evidence>
<proteinExistence type="predicted"/>
<dbReference type="Gene3D" id="1.10.1130.10">
    <property type="entry name" value="Flavocytochrome C3, Chain A"/>
    <property type="match status" value="1"/>
</dbReference>
<name>A0A518H8E9_9BACT</name>
<evidence type="ECO:0000256" key="2">
    <source>
        <dbReference type="SAM" id="SignalP"/>
    </source>
</evidence>
<dbReference type="Pfam" id="PF13435">
    <property type="entry name" value="Cytochrome_C554"/>
    <property type="match status" value="1"/>
</dbReference>
<sequence length="520" mass="55868" precursor="true">MIGWPPRIFLLLAPALLVAAAWIDADDRPTRPSTPSVDAESEIGIGSARVGAASCSGRGCHGKVAPRGTGGSEFHTWASLDPHSDAFLTLFDCRSESIRRNLHRSTAPYEDPTCLGCHGGADAPDLVKSLGPIDCNATGPIGLAIGPSGVSCEDCHGAAGRWVDLHYREGWPEQYPEATDSMRSLGSTADRAAVCLRCHLGSGPGQAVNHDLIAAGHPRLRFELVSHMQRMPRHWDERAADGSRVELGLPSGDLVRDWAIGQLATLRAGLEVLSGRVSGPPDGPDASPWPEFSEYSCDSCHHSLLDEGLRNFRGDEIPGTPAWASWSLPMSRALVGQTELRLIGPVDAVDRLMREPYPDRDRVAEQAERLARSVGGRLSALEGSEYDRDDLRDLIASLAEDPGQLDGIISNRDGAAQFFLACRALAGSEADALLRAGRPRPGDVTRLQGVFQAIREVGDALEFPEETHIGPGSREEPSPRSDRAGPILEAFDGLMDRLLEAEDGLEGGENVPIENRGRPR</sequence>
<keyword evidence="5" id="KW-1185">Reference proteome</keyword>